<name>A0AAV0TN28_HYABA</name>
<dbReference type="AlphaFoldDB" id="A0AAV0TN28"/>
<dbReference type="GO" id="GO:0006513">
    <property type="term" value="P:protein monoubiquitination"/>
    <property type="evidence" value="ECO:0007669"/>
    <property type="project" value="TreeGrafter"/>
</dbReference>
<proteinExistence type="predicted"/>
<organism evidence="1 2">
    <name type="scientific">Hyaloperonospora brassicae</name>
    <name type="common">Brassica downy mildew</name>
    <name type="synonym">Peronospora brassicae</name>
    <dbReference type="NCBI Taxonomy" id="162125"/>
    <lineage>
        <taxon>Eukaryota</taxon>
        <taxon>Sar</taxon>
        <taxon>Stramenopiles</taxon>
        <taxon>Oomycota</taxon>
        <taxon>Peronosporomycetes</taxon>
        <taxon>Peronosporales</taxon>
        <taxon>Peronosporaceae</taxon>
        <taxon>Hyaloperonospora</taxon>
    </lineage>
</organism>
<evidence type="ECO:0008006" key="3">
    <source>
        <dbReference type="Google" id="ProtNLM"/>
    </source>
</evidence>
<gene>
    <name evidence="1" type="ORF">HBR001_LOCUS2833</name>
</gene>
<dbReference type="InterPro" id="IPR019193">
    <property type="entry name" value="UBQ-conj_enz_E2-bd_prot"/>
</dbReference>
<dbReference type="GO" id="GO:0005829">
    <property type="term" value="C:cytosol"/>
    <property type="evidence" value="ECO:0007669"/>
    <property type="project" value="TreeGrafter"/>
</dbReference>
<dbReference type="GO" id="GO:0031624">
    <property type="term" value="F:ubiquitin conjugating enzyme binding"/>
    <property type="evidence" value="ECO:0007669"/>
    <property type="project" value="TreeGrafter"/>
</dbReference>
<evidence type="ECO:0000313" key="1">
    <source>
        <dbReference type="EMBL" id="CAI5722289.1"/>
    </source>
</evidence>
<dbReference type="EMBL" id="CANTFL010000417">
    <property type="protein sequence ID" value="CAI5722289.1"/>
    <property type="molecule type" value="Genomic_DNA"/>
</dbReference>
<dbReference type="GO" id="GO:0000209">
    <property type="term" value="P:protein polyubiquitination"/>
    <property type="evidence" value="ECO:0007669"/>
    <property type="project" value="TreeGrafter"/>
</dbReference>
<accession>A0AAV0TN28</accession>
<comment type="caution">
    <text evidence="1">The sequence shown here is derived from an EMBL/GenBank/DDBJ whole genome shotgun (WGS) entry which is preliminary data.</text>
</comment>
<dbReference type="PANTHER" id="PTHR31531">
    <property type="entry name" value="E3 UBIQUITIN-PROTEIN LIGASE E3D FAMILY MEMBER"/>
    <property type="match status" value="1"/>
</dbReference>
<dbReference type="Pfam" id="PF09814">
    <property type="entry name" value="HECT_2"/>
    <property type="match status" value="1"/>
</dbReference>
<dbReference type="GO" id="GO:0043161">
    <property type="term" value="P:proteasome-mediated ubiquitin-dependent protein catabolic process"/>
    <property type="evidence" value="ECO:0007669"/>
    <property type="project" value="TreeGrafter"/>
</dbReference>
<keyword evidence="2" id="KW-1185">Reference proteome</keyword>
<dbReference type="GO" id="GO:0051865">
    <property type="term" value="P:protein autoubiquitination"/>
    <property type="evidence" value="ECO:0007669"/>
    <property type="project" value="TreeGrafter"/>
</dbReference>
<reference evidence="1" key="1">
    <citation type="submission" date="2022-12" db="EMBL/GenBank/DDBJ databases">
        <authorList>
            <person name="Webb A."/>
        </authorList>
    </citation>
    <scope>NUCLEOTIDE SEQUENCE</scope>
    <source>
        <strain evidence="1">Hp1</strain>
    </source>
</reference>
<dbReference type="GO" id="GO:0061630">
    <property type="term" value="F:ubiquitin protein ligase activity"/>
    <property type="evidence" value="ECO:0007669"/>
    <property type="project" value="TreeGrafter"/>
</dbReference>
<dbReference type="GO" id="GO:0005634">
    <property type="term" value="C:nucleus"/>
    <property type="evidence" value="ECO:0007669"/>
    <property type="project" value="TreeGrafter"/>
</dbReference>
<dbReference type="GO" id="GO:0000151">
    <property type="term" value="C:ubiquitin ligase complex"/>
    <property type="evidence" value="ECO:0007669"/>
    <property type="project" value="TreeGrafter"/>
</dbReference>
<protein>
    <recommendedName>
        <fullName evidence="3">HECT-type E3 ubiquitin transferase E3D</fullName>
    </recommendedName>
</protein>
<dbReference type="GO" id="GO:0030332">
    <property type="term" value="F:cyclin binding"/>
    <property type="evidence" value="ECO:0007669"/>
    <property type="project" value="TreeGrafter"/>
</dbReference>
<sequence length="457" mass="50831">MKDDGALASENEVVQATADGVATCRKALSVKERDPVTEWPLELGTVDSLVEYNANIGCYQCFLFPTDSSRGGYKSTTVWTAEHLSVRVAFPHVQLRYSDHSVDAVVWQTDIERHVDVTLCSVEEKGDHWYLRLPIRLSDRQPLGGFSSFTMVSPLELQLESYGSVCCRTCNALLLDGAKSGKLDKVLPLPSANWMDMFDFWGAGIGAFEHIPRDDIQAQRRRVLVGESYLLLHTGDLTAGAAVADRQGEAAVAPGDDANEEREWVPLTCAACAERIGLCSVEQPETVRLHKHVLVARRLSRRGRAKEDRVELLGDQEEVDVFGKYTIDSIVSAKLLEMADSDGVFRFVLTPSHDTRNYDLSCGTQSDTSDAILQLQLLSWETMIKQQGTKTFRRVLKVLYGRPPPTSTGRRGLLPSHTVSLPRAMCLTIADRLHTSSKVLPSSLRTFNRMHVGYLYN</sequence>
<dbReference type="Proteomes" id="UP001162031">
    <property type="component" value="Unassembled WGS sequence"/>
</dbReference>
<evidence type="ECO:0000313" key="2">
    <source>
        <dbReference type="Proteomes" id="UP001162031"/>
    </source>
</evidence>
<dbReference type="PANTHER" id="PTHR31531:SF2">
    <property type="entry name" value="E3 UBIQUITIN-PROTEIN LIGASE E3D"/>
    <property type="match status" value="1"/>
</dbReference>